<dbReference type="GO" id="GO:0006797">
    <property type="term" value="P:polyphosphate metabolic process"/>
    <property type="evidence" value="ECO:0007669"/>
    <property type="project" value="InterPro"/>
</dbReference>
<protein>
    <recommendedName>
        <fullName evidence="1">Polyphosphate kinase-2-related domain-containing protein</fullName>
    </recommendedName>
</protein>
<sequence length="507" mass="58147">MRNGGISRTIGRSPSTHCAMFIEAEADPSLSKAQYKAREARLRTALLKAQYERLQRAEQSLLIVVAGIDGAGKGDTINMLNEWMDPRHIHTMAFGLPDAEELARPPMWRYWNELPAKGRTGIVFGSWYVPLLLEAVRKKPDTARLEAHAAQIRRFEAMLAAEGVQIVKLWYHLSAQAQAERTERLLASPETAWQVTPADRKVRKKYGRLRNAGQVAMAYTDAAHAPWRVIPSADDEMRAVRTAEAVLAAMRRRATPRSVRAFGAPSPAVHLVDRLGALDYDAKEDKDDYEAELGLLQGRLARAVRRDDFRERSLVLVFEGQDAAGKGGAIRRVTRALDARQYDITPVAAPARHELARPYLWRFWRRIPRQGRIAIFDRSWYGRVLVERVENITAPTDWRRAYGEILDFERQLVGHGAIVLKFWLAITPAVQLERFREREKSPYKNFKITPDDWRNRKQWQAYADAANEMLCRTDMREAPWHLVSSNDKRYARLQVLRHIVETLEDQL</sequence>
<dbReference type="NCBIfam" id="TIGR03708">
    <property type="entry name" value="poly_P_AMP_trns"/>
    <property type="match status" value="1"/>
</dbReference>
<dbReference type="Proteomes" id="UP000007564">
    <property type="component" value="Chromosome"/>
</dbReference>
<dbReference type="HOGENOM" id="CLU_033786_1_1_4"/>
<name>A0A0C6PAF8_BORBO</name>
<dbReference type="KEGG" id="bbh:BN112_3195"/>
<dbReference type="InterPro" id="IPR022489">
    <property type="entry name" value="PolyP_AMP_Tfrase"/>
</dbReference>
<evidence type="ECO:0000313" key="2">
    <source>
        <dbReference type="EMBL" id="CCJ55112.1"/>
    </source>
</evidence>
<reference evidence="2 3" key="1">
    <citation type="journal article" date="2012" name="BMC Genomics">
        <title>Comparative genomics of the classical Bordetella subspecies: the evolution and exchange of virulence-associated diversity amongst closely related pathogens.</title>
        <authorList>
            <person name="Park J."/>
            <person name="Zhang Y."/>
            <person name="Buboltz A.M."/>
            <person name="Zhang X."/>
            <person name="Schuster S.C."/>
            <person name="Ahuja U."/>
            <person name="Liu M."/>
            <person name="Miller J.F."/>
            <person name="Sebaihia M."/>
            <person name="Bentley S.D."/>
            <person name="Parkhill J."/>
            <person name="Harvill E.T."/>
        </authorList>
    </citation>
    <scope>NUCLEOTIDE SEQUENCE [LARGE SCALE GENOMIC DNA]</scope>
    <source>
        <strain evidence="2 3">253</strain>
    </source>
</reference>
<gene>
    <name evidence="2" type="ORF">BN112_3195</name>
</gene>
<dbReference type="AlphaFoldDB" id="A0A0C6PAF8"/>
<dbReference type="PANTHER" id="PTHR34383">
    <property type="entry name" value="POLYPHOSPHATE:AMP PHOSPHOTRANSFERASE-RELATED"/>
    <property type="match status" value="1"/>
</dbReference>
<accession>A0A0C6PAF8</accession>
<dbReference type="GO" id="GO:0043751">
    <property type="term" value="F:polyphosphate:AMP phosphotransferase activity"/>
    <property type="evidence" value="ECO:0007669"/>
    <property type="project" value="InterPro"/>
</dbReference>
<dbReference type="EMBL" id="HE965806">
    <property type="protein sequence ID" value="CCJ55112.1"/>
    <property type="molecule type" value="Genomic_DNA"/>
</dbReference>
<dbReference type="InterPro" id="IPR027417">
    <property type="entry name" value="P-loop_NTPase"/>
</dbReference>
<dbReference type="InterPro" id="IPR022488">
    <property type="entry name" value="PPK2-related"/>
</dbReference>
<dbReference type="SUPFAM" id="SSF52540">
    <property type="entry name" value="P-loop containing nucleoside triphosphate hydrolases"/>
    <property type="match status" value="2"/>
</dbReference>
<dbReference type="Pfam" id="PF03976">
    <property type="entry name" value="PPK2"/>
    <property type="match status" value="2"/>
</dbReference>
<feature type="domain" description="Polyphosphate kinase-2-related" evidence="1">
    <location>
        <begin position="284"/>
        <end position="506"/>
    </location>
</feature>
<dbReference type="PANTHER" id="PTHR34383:SF3">
    <property type="entry name" value="POLYPHOSPHATE:AMP PHOSPHOTRANSFERASE"/>
    <property type="match status" value="1"/>
</dbReference>
<dbReference type="Gene3D" id="3.40.50.300">
    <property type="entry name" value="P-loop containing nucleotide triphosphate hydrolases"/>
    <property type="match status" value="2"/>
</dbReference>
<dbReference type="OrthoDB" id="9775224at2"/>
<proteinExistence type="predicted"/>
<organism evidence="2 3">
    <name type="scientific">Bordetella bronchiseptica 253</name>
    <dbReference type="NCBI Taxonomy" id="568707"/>
    <lineage>
        <taxon>Bacteria</taxon>
        <taxon>Pseudomonadati</taxon>
        <taxon>Pseudomonadota</taxon>
        <taxon>Betaproteobacteria</taxon>
        <taxon>Burkholderiales</taxon>
        <taxon>Alcaligenaceae</taxon>
        <taxon>Bordetella</taxon>
    </lineage>
</organism>
<feature type="domain" description="Polyphosphate kinase-2-related" evidence="1">
    <location>
        <begin position="30"/>
        <end position="253"/>
    </location>
</feature>
<evidence type="ECO:0000259" key="1">
    <source>
        <dbReference type="Pfam" id="PF03976"/>
    </source>
</evidence>
<evidence type="ECO:0000313" key="3">
    <source>
        <dbReference type="Proteomes" id="UP000007564"/>
    </source>
</evidence>